<dbReference type="InterPro" id="IPR039946">
    <property type="entry name" value="ZN839"/>
</dbReference>
<sequence length="648" mass="71186">MAEAETVEGKVTLDANALIEEAVSAMDKEKTSEEGAVADDADTTDIVSKAFTSVEGGDGSEVQYVTMTPEEAAAAGVEEEEQVVTTSLQFDPANPSVLYTADGTLINQSDLSPEEQALVQAALQQHLAEQEAEQQLAMIEQNGTATDSGQFTSQAVTASETTLIQQSTAGGQPLDGNVVMMDTSASSAVDPVAVITPATATAVSTLASSVNLASPNTNASQIVQTLADNVRRQQEYIKAQNLLNRVKMSSKSELPEGFRYEEKIVIRNGQPQVVKMPVKNTAPAPKRPEIPAALANLMPKIEVGKDGSQVIRIHQSQISADQLKSLQENPNVRLVFRPASSSRARTAATATAAVHGMQGRKRGRPRKSFDDNATARPAAVVQAADDSPPAKTRYGRTTKMPYYQKDYLSPGPENGEEDNGRSEKILPRPPPVPQYFPARRGRPPGSTNKNVLDKAYRRSASYARKIEQLREQEFFEDEELANARLSVVPQKPALTSVEQAISTRRKNRLRELLSACSEEEIMEVALPHLARVFSLWEFLVMKVEKNKMSRVYFADVYKEYEVLHRYVSRLTEKYKQVLSHEKESQVEKNEGKEEELENEKKNFIKIRCKKLAESLGLDQDELEDAFINLIDSEETAAAKAQAATDTQV</sequence>
<name>A0ABP0FEJ8_CLALP</name>
<dbReference type="Pfam" id="PF15961">
    <property type="entry name" value="DUF4764"/>
    <property type="match status" value="1"/>
</dbReference>
<proteinExistence type="predicted"/>
<dbReference type="EMBL" id="CAWYQH010000046">
    <property type="protein sequence ID" value="CAK8678110.1"/>
    <property type="molecule type" value="Genomic_DNA"/>
</dbReference>
<feature type="domain" description="DUF4764" evidence="2">
    <location>
        <begin position="476"/>
        <end position="576"/>
    </location>
</feature>
<evidence type="ECO:0000313" key="3">
    <source>
        <dbReference type="EMBL" id="CAK8678110.1"/>
    </source>
</evidence>
<reference evidence="3 4" key="1">
    <citation type="submission" date="2024-02" db="EMBL/GenBank/DDBJ databases">
        <authorList>
            <person name="Daric V."/>
            <person name="Darras S."/>
        </authorList>
    </citation>
    <scope>NUCLEOTIDE SEQUENCE [LARGE SCALE GENOMIC DNA]</scope>
</reference>
<dbReference type="InterPro" id="IPR031885">
    <property type="entry name" value="DUF4764"/>
</dbReference>
<dbReference type="Proteomes" id="UP001642483">
    <property type="component" value="Unassembled WGS sequence"/>
</dbReference>
<gene>
    <name evidence="3" type="ORF">CVLEPA_LOCUS8064</name>
</gene>
<protein>
    <recommendedName>
        <fullName evidence="2">DUF4764 domain-containing protein</fullName>
    </recommendedName>
</protein>
<comment type="caution">
    <text evidence="3">The sequence shown here is derived from an EMBL/GenBank/DDBJ whole genome shotgun (WGS) entry which is preliminary data.</text>
</comment>
<evidence type="ECO:0000313" key="4">
    <source>
        <dbReference type="Proteomes" id="UP001642483"/>
    </source>
</evidence>
<dbReference type="PANTHER" id="PTHR16116:SF5">
    <property type="entry name" value="ZINC FINGER PROTEIN 839"/>
    <property type="match status" value="1"/>
</dbReference>
<evidence type="ECO:0000256" key="1">
    <source>
        <dbReference type="SAM" id="MobiDB-lite"/>
    </source>
</evidence>
<organism evidence="3 4">
    <name type="scientific">Clavelina lepadiformis</name>
    <name type="common">Light-bulb sea squirt</name>
    <name type="synonym">Ascidia lepadiformis</name>
    <dbReference type="NCBI Taxonomy" id="159417"/>
    <lineage>
        <taxon>Eukaryota</taxon>
        <taxon>Metazoa</taxon>
        <taxon>Chordata</taxon>
        <taxon>Tunicata</taxon>
        <taxon>Ascidiacea</taxon>
        <taxon>Aplousobranchia</taxon>
        <taxon>Clavelinidae</taxon>
        <taxon>Clavelina</taxon>
    </lineage>
</organism>
<accession>A0ABP0FEJ8</accession>
<keyword evidence="4" id="KW-1185">Reference proteome</keyword>
<feature type="compositionally biased region" description="Low complexity" evidence="1">
    <location>
        <begin position="374"/>
        <end position="384"/>
    </location>
</feature>
<evidence type="ECO:0000259" key="2">
    <source>
        <dbReference type="Pfam" id="PF15961"/>
    </source>
</evidence>
<feature type="region of interest" description="Disordered" evidence="1">
    <location>
        <begin position="349"/>
        <end position="450"/>
    </location>
</feature>
<dbReference type="PANTHER" id="PTHR16116">
    <property type="entry name" value="ZINC FINGER PROTEIN 839"/>
    <property type="match status" value="1"/>
</dbReference>